<feature type="repeat" description="TPR" evidence="10">
    <location>
        <begin position="610"/>
        <end position="643"/>
    </location>
</feature>
<feature type="repeat" description="TPR" evidence="10">
    <location>
        <begin position="274"/>
        <end position="307"/>
    </location>
</feature>
<evidence type="ECO:0000256" key="4">
    <source>
        <dbReference type="ARBA" id="ARBA00022701"/>
    </source>
</evidence>
<dbReference type="PROSITE" id="PS50293">
    <property type="entry name" value="TPR_REGION"/>
    <property type="match status" value="2"/>
</dbReference>
<gene>
    <name evidence="12" type="ORF">BegalDRAFT_3419</name>
</gene>
<keyword evidence="9" id="KW-0206">Cytoskeleton</keyword>
<evidence type="ECO:0000256" key="8">
    <source>
        <dbReference type="ARBA" id="ARBA00023175"/>
    </source>
</evidence>
<feature type="repeat" description="TPR" evidence="10">
    <location>
        <begin position="484"/>
        <end position="517"/>
    </location>
</feature>
<dbReference type="GO" id="GO:0007018">
    <property type="term" value="P:microtubule-based movement"/>
    <property type="evidence" value="ECO:0007669"/>
    <property type="project" value="TreeGrafter"/>
</dbReference>
<feature type="repeat" description="TPR" evidence="10">
    <location>
        <begin position="526"/>
        <end position="559"/>
    </location>
</feature>
<keyword evidence="4" id="KW-0493">Microtubule</keyword>
<evidence type="ECO:0000256" key="5">
    <source>
        <dbReference type="ARBA" id="ARBA00022737"/>
    </source>
</evidence>
<keyword evidence="13" id="KW-1185">Reference proteome</keyword>
<dbReference type="InterPro" id="IPR002151">
    <property type="entry name" value="Kinesin_light"/>
</dbReference>
<evidence type="ECO:0000256" key="1">
    <source>
        <dbReference type="ARBA" id="ARBA00004245"/>
    </source>
</evidence>
<dbReference type="STRING" id="395493.BegalDRAFT_3419"/>
<keyword evidence="5" id="KW-0677">Repeat</keyword>
<dbReference type="AlphaFoldDB" id="I3CKU2"/>
<comment type="subcellular location">
    <subcellularLocation>
        <location evidence="1">Cytoplasm</location>
        <location evidence="1">Cytoskeleton</location>
    </subcellularLocation>
</comment>
<dbReference type="SMART" id="SM00028">
    <property type="entry name" value="TPR"/>
    <property type="match status" value="14"/>
</dbReference>
<dbReference type="RefSeq" id="WP_002692118.1">
    <property type="nucleotide sequence ID" value="NZ_JH600070.1"/>
</dbReference>
<keyword evidence="3" id="KW-0963">Cytoplasm</keyword>
<dbReference type="OrthoDB" id="5625954at2"/>
<evidence type="ECO:0000313" key="12">
    <source>
        <dbReference type="EMBL" id="EIJ44235.1"/>
    </source>
</evidence>
<feature type="repeat" description="TPR" evidence="10">
    <location>
        <begin position="232"/>
        <end position="265"/>
    </location>
</feature>
<dbReference type="HOGENOM" id="CLU_002404_0_0_6"/>
<dbReference type="Pfam" id="PF13424">
    <property type="entry name" value="TPR_12"/>
    <property type="match status" value="6"/>
</dbReference>
<keyword evidence="6 10" id="KW-0802">TPR repeat</keyword>
<dbReference type="eggNOG" id="COG0457">
    <property type="taxonomic scope" value="Bacteria"/>
</dbReference>
<evidence type="ECO:0000256" key="10">
    <source>
        <dbReference type="PROSITE-ProRule" id="PRU00339"/>
    </source>
</evidence>
<dbReference type="Pfam" id="PF12770">
    <property type="entry name" value="CHAT"/>
    <property type="match status" value="1"/>
</dbReference>
<dbReference type="GO" id="GO:0019894">
    <property type="term" value="F:kinesin binding"/>
    <property type="evidence" value="ECO:0007669"/>
    <property type="project" value="TreeGrafter"/>
</dbReference>
<feature type="repeat" description="TPR" evidence="10">
    <location>
        <begin position="568"/>
        <end position="601"/>
    </location>
</feature>
<dbReference type="PROSITE" id="PS50005">
    <property type="entry name" value="TPR"/>
    <property type="match status" value="8"/>
</dbReference>
<feature type="domain" description="CHAT" evidence="11">
    <location>
        <begin position="947"/>
        <end position="1215"/>
    </location>
</feature>
<dbReference type="GO" id="GO:0005874">
    <property type="term" value="C:microtubule"/>
    <property type="evidence" value="ECO:0007669"/>
    <property type="project" value="UniProtKB-KW"/>
</dbReference>
<dbReference type="GO" id="GO:0005737">
    <property type="term" value="C:cytoplasm"/>
    <property type="evidence" value="ECO:0007669"/>
    <property type="project" value="TreeGrafter"/>
</dbReference>
<protein>
    <recommendedName>
        <fullName evidence="11">CHAT domain-containing protein</fullName>
    </recommendedName>
</protein>
<dbReference type="SUPFAM" id="SSF48452">
    <property type="entry name" value="TPR-like"/>
    <property type="match status" value="1"/>
</dbReference>
<keyword evidence="7" id="KW-0175">Coiled coil</keyword>
<evidence type="ECO:0000256" key="6">
    <source>
        <dbReference type="ARBA" id="ARBA00022803"/>
    </source>
</evidence>
<dbReference type="PANTHER" id="PTHR45783:SF3">
    <property type="entry name" value="KINESIN LIGHT CHAIN"/>
    <property type="match status" value="1"/>
</dbReference>
<dbReference type="EMBL" id="JH600070">
    <property type="protein sequence ID" value="EIJ44235.1"/>
    <property type="molecule type" value="Genomic_DNA"/>
</dbReference>
<dbReference type="GO" id="GO:0005871">
    <property type="term" value="C:kinesin complex"/>
    <property type="evidence" value="ECO:0007669"/>
    <property type="project" value="InterPro"/>
</dbReference>
<comment type="similarity">
    <text evidence="2">Belongs to the kinesin light chain family.</text>
</comment>
<dbReference type="eggNOG" id="COG4995">
    <property type="taxonomic scope" value="Bacteria"/>
</dbReference>
<evidence type="ECO:0000256" key="2">
    <source>
        <dbReference type="ARBA" id="ARBA00009622"/>
    </source>
</evidence>
<reference evidence="12 13" key="1">
    <citation type="submission" date="2011-11" db="EMBL/GenBank/DDBJ databases">
        <title>Improved High-Quality Draft sequence of Beggiatoa alba B18lD.</title>
        <authorList>
            <consortium name="US DOE Joint Genome Institute"/>
            <person name="Lucas S."/>
            <person name="Han J."/>
            <person name="Lapidus A."/>
            <person name="Cheng J.-F."/>
            <person name="Goodwin L."/>
            <person name="Pitluck S."/>
            <person name="Peters L."/>
            <person name="Mikhailova N."/>
            <person name="Held B."/>
            <person name="Detter J.C."/>
            <person name="Han C."/>
            <person name="Tapia R."/>
            <person name="Land M."/>
            <person name="Hauser L."/>
            <person name="Kyrpides N."/>
            <person name="Ivanova N."/>
            <person name="Pagani I."/>
            <person name="Samuel K."/>
            <person name="Teske A."/>
            <person name="Mueller J."/>
            <person name="Woyke T."/>
        </authorList>
    </citation>
    <scope>NUCLEOTIDE SEQUENCE [LARGE SCALE GENOMIC DNA]</scope>
    <source>
        <strain evidence="12 13">B18LD</strain>
    </source>
</reference>
<dbReference type="Gene3D" id="1.25.40.10">
    <property type="entry name" value="Tetratricopeptide repeat domain"/>
    <property type="match status" value="4"/>
</dbReference>
<accession>I3CKU2</accession>
<dbReference type="PRINTS" id="PR00381">
    <property type="entry name" value="KINESINLIGHT"/>
</dbReference>
<organism evidence="12 13">
    <name type="scientific">Beggiatoa alba B18LD</name>
    <dbReference type="NCBI Taxonomy" id="395493"/>
    <lineage>
        <taxon>Bacteria</taxon>
        <taxon>Pseudomonadati</taxon>
        <taxon>Pseudomonadota</taxon>
        <taxon>Gammaproteobacteria</taxon>
        <taxon>Thiotrichales</taxon>
        <taxon>Thiotrichaceae</taxon>
        <taxon>Beggiatoa</taxon>
    </lineage>
</organism>
<evidence type="ECO:0000256" key="9">
    <source>
        <dbReference type="ARBA" id="ARBA00023212"/>
    </source>
</evidence>
<evidence type="ECO:0000313" key="13">
    <source>
        <dbReference type="Proteomes" id="UP000005744"/>
    </source>
</evidence>
<dbReference type="Proteomes" id="UP000005744">
    <property type="component" value="Unassembled WGS sequence"/>
</dbReference>
<evidence type="ECO:0000259" key="11">
    <source>
        <dbReference type="Pfam" id="PF12770"/>
    </source>
</evidence>
<feature type="repeat" description="TPR" evidence="10">
    <location>
        <begin position="442"/>
        <end position="475"/>
    </location>
</feature>
<dbReference type="SUPFAM" id="SSF81901">
    <property type="entry name" value="HCP-like"/>
    <property type="match status" value="2"/>
</dbReference>
<dbReference type="InterPro" id="IPR024983">
    <property type="entry name" value="CHAT_dom"/>
</dbReference>
<evidence type="ECO:0000256" key="3">
    <source>
        <dbReference type="ARBA" id="ARBA00022490"/>
    </source>
</evidence>
<dbReference type="PANTHER" id="PTHR45783">
    <property type="entry name" value="KINESIN LIGHT CHAIN"/>
    <property type="match status" value="1"/>
</dbReference>
<dbReference type="InterPro" id="IPR019734">
    <property type="entry name" value="TPR_rpt"/>
</dbReference>
<dbReference type="InterPro" id="IPR011990">
    <property type="entry name" value="TPR-like_helical_dom_sf"/>
</dbReference>
<feature type="repeat" description="TPR" evidence="10">
    <location>
        <begin position="190"/>
        <end position="223"/>
    </location>
</feature>
<sequence>MRIYLIVSLILLSTLGQAIELDPSCQRRFDASLAAKERGEWEQALKHLSALLNNECSTNQAARSIFLSHQGEIHSKLEQYEQATDDFQQMFEAAKASQQLEQQIFALDWLAYIINLQSPQDTEKVASAYKALLAAQENLYGKEHADIATTLNTLAETYRLVGRYTEAEPLHRRALAIRQKLLGDDVLETTTSMNNLALLYYETSEYNKARPLYEKALKIRRRIWGDEHNYVALSADNLALLYWSMGEFKQAIPLYELVLSIREKNIGKDSPDVAVTLNNLAEVYRQTGKYPQARPLYERALKIREAVYGEQASVTLESLNNLAELYRQTGVYQQAEELHKKSLALREAVYGRGSLETTVALNNLGLLYYNMGRFSDSKPLYEESLATREKLLPPDHLYISLSLNNLALLYYDMGDYPNSKALYERSLAIREAQLSPEHPDIALSLNNLALLYYSMGNYDEAKKRYERALEIREKVYGRMHPEVAQSLNNLALLYYSTGDYAQSKKFYEESLNIVEAVYGKAHPDVALAYNNLALLYYNIGNYAEAKPMYEKALSIWTKTLGENNTDVALCLNNLALIYYSTGDYEQAEKHYKRSLNIWEKVLGKDHPRVALSLNNIGWLYYSLGDYAKAKPYYERALTIREKALGKEHPDIAQSLNGLGELNQQLGNFVEAKILFERALPLASIEPELLWKIQNHYSRLLAKQSQTNDAIFWGKKAIGTIQALRSNVKQLDKSLQTSFIEDKKVVYQNVADLLIGQGRTVEAQEILGLLKEDEYADFSNTQRTGSTNPYNAIEQEWAERYDTINNQLIGLAKEREQLKQKKRQTGLTPEESARYDELVEDTKAAEAAFQNYLSELKKQFKDTDTQRSIDISERNLNKLKPLQNTLRNLGHGAVLIHYLITPDKLHIILTTPDVQLVRQTSISEIVLRDKLENFRTSLQTVTRSPIPQAQELYNLILKPIESDLRQADAKTLMVSLDGVLRYIPLAALHDGQHYVAEQYAVVLYTEAAKSNLESKPSEDSYFAGLGVSQALEGFNALPAVEDELSSIKSVLKGNIYLNKDFNTKTLNEVLDLGTPILHIASHFVFEPVGGDSNSYLLLGNGEKLTLAQIRIGYDFSPLDLLTLSACNTAMGNKKADGKEIEGFGTLAQLRGAKSVIATLWQVDDESTGQLMSKLYHLRATDRLNKAESLQQAQLVLLKDPRYQHPFYWSPFILMGNWL</sequence>
<name>I3CKU2_9GAMM</name>
<proteinExistence type="inferred from homology"/>
<keyword evidence="8" id="KW-0505">Motor protein</keyword>
<evidence type="ECO:0000256" key="7">
    <source>
        <dbReference type="ARBA" id="ARBA00023054"/>
    </source>
</evidence>